<evidence type="ECO:0000313" key="3">
    <source>
        <dbReference type="Proteomes" id="UP000309340"/>
    </source>
</evidence>
<dbReference type="EMBL" id="NAJQ01000155">
    <property type="protein sequence ID" value="TKA76720.1"/>
    <property type="molecule type" value="Genomic_DNA"/>
</dbReference>
<feature type="region of interest" description="Disordered" evidence="1">
    <location>
        <begin position="18"/>
        <end position="40"/>
    </location>
</feature>
<proteinExistence type="predicted"/>
<feature type="region of interest" description="Disordered" evidence="1">
    <location>
        <begin position="123"/>
        <end position="163"/>
    </location>
</feature>
<dbReference type="Proteomes" id="UP000309340">
    <property type="component" value="Unassembled WGS sequence"/>
</dbReference>
<gene>
    <name evidence="2" type="ORF">B0A55_03948</name>
</gene>
<sequence length="222" mass="24400">MSKPAAALAKQVIDHHVKPTPIGAGAGRTVKRPPSNTPPPQQQYLRFQYESHPKPINCTTFATTKDVANDPSHPFYIRTQRRLRAFNTGKLHWRVQCSVDVSKRGFVRSWAVKRVQGAIARRLGTQEGKREESDGAGDDAGQESTSVRGPTVDVARGEGDHARPNALGLSGALLIFLPKDSKLALTATKAQVEESAEWVLKEVTRLQAEARRKGSHRPRSGR</sequence>
<accession>A0A4U0XI37</accession>
<protein>
    <submittedName>
        <fullName evidence="2">Uncharacterized protein</fullName>
    </submittedName>
</protein>
<comment type="caution">
    <text evidence="2">The sequence shown here is derived from an EMBL/GenBank/DDBJ whole genome shotgun (WGS) entry which is preliminary data.</text>
</comment>
<dbReference type="STRING" id="329884.A0A4U0XI37"/>
<reference evidence="2 3" key="1">
    <citation type="submission" date="2017-03" db="EMBL/GenBank/DDBJ databases">
        <title>Genomes of endolithic fungi from Antarctica.</title>
        <authorList>
            <person name="Coleine C."/>
            <person name="Masonjones S."/>
            <person name="Stajich J.E."/>
        </authorList>
    </citation>
    <scope>NUCLEOTIDE SEQUENCE [LARGE SCALE GENOMIC DNA]</scope>
    <source>
        <strain evidence="2 3">CCFEE 5184</strain>
    </source>
</reference>
<keyword evidence="3" id="KW-1185">Reference proteome</keyword>
<organism evidence="2 3">
    <name type="scientific">Friedmanniomyces simplex</name>
    <dbReference type="NCBI Taxonomy" id="329884"/>
    <lineage>
        <taxon>Eukaryota</taxon>
        <taxon>Fungi</taxon>
        <taxon>Dikarya</taxon>
        <taxon>Ascomycota</taxon>
        <taxon>Pezizomycotina</taxon>
        <taxon>Dothideomycetes</taxon>
        <taxon>Dothideomycetidae</taxon>
        <taxon>Mycosphaerellales</taxon>
        <taxon>Teratosphaeriaceae</taxon>
        <taxon>Friedmanniomyces</taxon>
    </lineage>
</organism>
<evidence type="ECO:0000256" key="1">
    <source>
        <dbReference type="SAM" id="MobiDB-lite"/>
    </source>
</evidence>
<dbReference type="AlphaFoldDB" id="A0A4U0XI37"/>
<name>A0A4U0XI37_9PEZI</name>
<evidence type="ECO:0000313" key="2">
    <source>
        <dbReference type="EMBL" id="TKA76720.1"/>
    </source>
</evidence>
<dbReference type="OrthoDB" id="5238363at2759"/>